<protein>
    <recommendedName>
        <fullName evidence="1">Protein kinase domain-containing protein</fullName>
    </recommendedName>
</protein>
<dbReference type="GO" id="GO:0005524">
    <property type="term" value="F:ATP binding"/>
    <property type="evidence" value="ECO:0007669"/>
    <property type="project" value="InterPro"/>
</dbReference>
<proteinExistence type="predicted"/>
<dbReference type="GO" id="GO:0004672">
    <property type="term" value="F:protein kinase activity"/>
    <property type="evidence" value="ECO:0007669"/>
    <property type="project" value="InterPro"/>
</dbReference>
<dbReference type="Gene3D" id="1.10.510.10">
    <property type="entry name" value="Transferase(Phosphotransferase) domain 1"/>
    <property type="match status" value="1"/>
</dbReference>
<dbReference type="Proteomes" id="UP000824120">
    <property type="component" value="Chromosome 8"/>
</dbReference>
<organism evidence="2 3">
    <name type="scientific">Solanum commersonii</name>
    <name type="common">Commerson's wild potato</name>
    <name type="synonym">Commerson's nightshade</name>
    <dbReference type="NCBI Taxonomy" id="4109"/>
    <lineage>
        <taxon>Eukaryota</taxon>
        <taxon>Viridiplantae</taxon>
        <taxon>Streptophyta</taxon>
        <taxon>Embryophyta</taxon>
        <taxon>Tracheophyta</taxon>
        <taxon>Spermatophyta</taxon>
        <taxon>Magnoliopsida</taxon>
        <taxon>eudicotyledons</taxon>
        <taxon>Gunneridae</taxon>
        <taxon>Pentapetalae</taxon>
        <taxon>asterids</taxon>
        <taxon>lamiids</taxon>
        <taxon>Solanales</taxon>
        <taxon>Solanaceae</taxon>
        <taxon>Solanoideae</taxon>
        <taxon>Solaneae</taxon>
        <taxon>Solanum</taxon>
    </lineage>
</organism>
<dbReference type="SUPFAM" id="SSF56112">
    <property type="entry name" value="Protein kinase-like (PK-like)"/>
    <property type="match status" value="1"/>
</dbReference>
<accession>A0A9J5XX82</accession>
<evidence type="ECO:0000259" key="1">
    <source>
        <dbReference type="PROSITE" id="PS50011"/>
    </source>
</evidence>
<dbReference type="InterPro" id="IPR000719">
    <property type="entry name" value="Prot_kinase_dom"/>
</dbReference>
<dbReference type="AlphaFoldDB" id="A0A9J5XX82"/>
<evidence type="ECO:0000313" key="2">
    <source>
        <dbReference type="EMBL" id="KAG5592493.1"/>
    </source>
</evidence>
<feature type="domain" description="Protein kinase" evidence="1">
    <location>
        <begin position="4"/>
        <end position="205"/>
    </location>
</feature>
<dbReference type="PROSITE" id="PS50011">
    <property type="entry name" value="PROTEIN_KINASE_DOM"/>
    <property type="match status" value="1"/>
</dbReference>
<dbReference type="GO" id="GO:0007165">
    <property type="term" value="P:signal transduction"/>
    <property type="evidence" value="ECO:0007669"/>
    <property type="project" value="TreeGrafter"/>
</dbReference>
<dbReference type="SMART" id="SM00220">
    <property type="entry name" value="S_TKc"/>
    <property type="match status" value="1"/>
</dbReference>
<dbReference type="PANTHER" id="PTHR48011">
    <property type="entry name" value="CCR4-NOT TRANSCRIPTIONAL COMPLEX SUBUNIT CAF120-RELATED"/>
    <property type="match status" value="1"/>
</dbReference>
<dbReference type="InterPro" id="IPR052751">
    <property type="entry name" value="Plant_MAPKKK"/>
</dbReference>
<keyword evidence="3" id="KW-1185">Reference proteome</keyword>
<reference evidence="2 3" key="1">
    <citation type="submission" date="2020-09" db="EMBL/GenBank/DDBJ databases">
        <title>De no assembly of potato wild relative species, Solanum commersonii.</title>
        <authorList>
            <person name="Cho K."/>
        </authorList>
    </citation>
    <scope>NUCLEOTIDE SEQUENCE [LARGE SCALE GENOMIC DNA]</scope>
    <source>
        <strain evidence="2">LZ3.2</strain>
        <tissue evidence="2">Leaf</tissue>
    </source>
</reference>
<evidence type="ECO:0000313" key="3">
    <source>
        <dbReference type="Proteomes" id="UP000824120"/>
    </source>
</evidence>
<name>A0A9J5XX82_SOLCO</name>
<dbReference type="PANTHER" id="PTHR48011:SF32">
    <property type="entry name" value="MITOGEN-ACTIVATED PROTEIN KINASE KINASE KINASE NPK1-LIKE"/>
    <property type="match status" value="1"/>
</dbReference>
<gene>
    <name evidence="2" type="ORF">H5410_043007</name>
</gene>
<dbReference type="EMBL" id="JACXVP010000008">
    <property type="protein sequence ID" value="KAG5592493.1"/>
    <property type="molecule type" value="Genomic_DNA"/>
</dbReference>
<dbReference type="InterPro" id="IPR011009">
    <property type="entry name" value="Kinase-like_dom_sf"/>
</dbReference>
<dbReference type="Pfam" id="PF00069">
    <property type="entry name" value="Pkinase"/>
    <property type="match status" value="1"/>
</dbReference>
<dbReference type="OrthoDB" id="25592at2759"/>
<sequence length="205" mass="23205">MNQWRKLHVLDAGSFGKVYYAVNIHPPPFLSASVAAVKCADMHRSISLQQEAKILTTLKDSPYMVQFIEADVSINNGNIPTYNLFLEYASGGSLHDLINNYKRGMRKMSVGFYTYQLLKGIQHVHKKGWVHCDIKPANVLVFDNAERGGMQKILYEDGRQNSYSSIHLFGKLYVVGCLKLSGGQQGSILLVAQFQYLRSIYYFIN</sequence>
<comment type="caution">
    <text evidence="2">The sequence shown here is derived from an EMBL/GenBank/DDBJ whole genome shotgun (WGS) entry which is preliminary data.</text>
</comment>